<name>A0ABP5PWM0_9ACTN</name>
<comment type="caution">
    <text evidence="1">The sequence shown here is derived from an EMBL/GenBank/DDBJ whole genome shotgun (WGS) entry which is preliminary data.</text>
</comment>
<evidence type="ECO:0000313" key="2">
    <source>
        <dbReference type="Proteomes" id="UP001499843"/>
    </source>
</evidence>
<proteinExistence type="predicted"/>
<sequence length="104" mass="11462">MGNLPPCSITTYAVVRDHAPRVAGDVAHITFRALVFQTPSNRIWVRNARVLVEVEDGEEVVNLVPAFQYLAPEPGSPDAVHLRVFDAGMKAKGNQRRVADRDPT</sequence>
<reference evidence="2" key="1">
    <citation type="journal article" date="2019" name="Int. J. Syst. Evol. Microbiol.">
        <title>The Global Catalogue of Microorganisms (GCM) 10K type strain sequencing project: providing services to taxonomists for standard genome sequencing and annotation.</title>
        <authorList>
            <consortium name="The Broad Institute Genomics Platform"/>
            <consortium name="The Broad Institute Genome Sequencing Center for Infectious Disease"/>
            <person name="Wu L."/>
            <person name="Ma J."/>
        </authorList>
    </citation>
    <scope>NUCLEOTIDE SEQUENCE [LARGE SCALE GENOMIC DNA]</scope>
    <source>
        <strain evidence="2">JCM 16114</strain>
    </source>
</reference>
<gene>
    <name evidence="1" type="ORF">GCM10009850_116150</name>
</gene>
<dbReference type="Proteomes" id="UP001499843">
    <property type="component" value="Unassembled WGS sequence"/>
</dbReference>
<organism evidence="1 2">
    <name type="scientific">Nonomuraea monospora</name>
    <dbReference type="NCBI Taxonomy" id="568818"/>
    <lineage>
        <taxon>Bacteria</taxon>
        <taxon>Bacillati</taxon>
        <taxon>Actinomycetota</taxon>
        <taxon>Actinomycetes</taxon>
        <taxon>Streptosporangiales</taxon>
        <taxon>Streptosporangiaceae</taxon>
        <taxon>Nonomuraea</taxon>
    </lineage>
</organism>
<dbReference type="EMBL" id="BAAAQX010000062">
    <property type="protein sequence ID" value="GAA2216146.1"/>
    <property type="molecule type" value="Genomic_DNA"/>
</dbReference>
<evidence type="ECO:0000313" key="1">
    <source>
        <dbReference type="EMBL" id="GAA2216146.1"/>
    </source>
</evidence>
<keyword evidence="2" id="KW-1185">Reference proteome</keyword>
<accession>A0ABP5PWM0</accession>
<protein>
    <submittedName>
        <fullName evidence="1">Uncharacterized protein</fullName>
    </submittedName>
</protein>